<proteinExistence type="predicted"/>
<sequence length="277" mass="31460">QVDVEKWKFMMKHLSYGNSSWHVDAAFQQTLWSVAPISSGSEAAQGYRSQVTAAGGTLLCPSTDKDEAIHEKLDVGVRKEVDGMGTSEIKYGDSICYIQHVDTGLWLTYQSVDVKSARMGSIQRKAIMHHEGHMDDGLNISRSQHEESRTARVIRSTVFLFNRFIRGLDALSKKAKVPTIDLPIESVSLSLQDLIGYFHPPDEHLEHEDKQNRLRALKNRQNLFQEETPSSASFMIWIQMKLSVLIGNVLLDITILYYDITMLYYDTTIIYSDITNL</sequence>
<gene>
    <name evidence="3" type="ORF">A6R68_19650</name>
</gene>
<evidence type="ECO:0000313" key="3">
    <source>
        <dbReference type="EMBL" id="OBS77963.1"/>
    </source>
</evidence>
<dbReference type="GO" id="GO:0042383">
    <property type="term" value="C:sarcolemma"/>
    <property type="evidence" value="ECO:0007669"/>
    <property type="project" value="TreeGrafter"/>
</dbReference>
<dbReference type="GO" id="GO:0005219">
    <property type="term" value="F:ryanodine-sensitive calcium-release channel activity"/>
    <property type="evidence" value="ECO:0007669"/>
    <property type="project" value="TreeGrafter"/>
</dbReference>
<dbReference type="Pfam" id="PF02815">
    <property type="entry name" value="MIR"/>
    <property type="match status" value="1"/>
</dbReference>
<dbReference type="GO" id="GO:0014808">
    <property type="term" value="P:release of sequestered calcium ion into cytosol by sarcoplasmic reticulum"/>
    <property type="evidence" value="ECO:0007669"/>
    <property type="project" value="TreeGrafter"/>
</dbReference>
<feature type="non-terminal residue" evidence="3">
    <location>
        <position position="1"/>
    </location>
</feature>
<dbReference type="GO" id="GO:0034704">
    <property type="term" value="C:calcium channel complex"/>
    <property type="evidence" value="ECO:0007669"/>
    <property type="project" value="TreeGrafter"/>
</dbReference>
<evidence type="ECO:0000256" key="1">
    <source>
        <dbReference type="ARBA" id="ARBA00022737"/>
    </source>
</evidence>
<dbReference type="GO" id="GO:0030018">
    <property type="term" value="C:Z disc"/>
    <property type="evidence" value="ECO:0007669"/>
    <property type="project" value="TreeGrafter"/>
</dbReference>
<dbReference type="InterPro" id="IPR036300">
    <property type="entry name" value="MIR_dom_sf"/>
</dbReference>
<protein>
    <recommendedName>
        <fullName evidence="2">MIR domain-containing protein</fullName>
    </recommendedName>
</protein>
<dbReference type="PANTHER" id="PTHR46399:SF7">
    <property type="entry name" value="RYANODINE RECEPTOR 2"/>
    <property type="match status" value="1"/>
</dbReference>
<dbReference type="Proteomes" id="UP000092124">
    <property type="component" value="Unassembled WGS sequence"/>
</dbReference>
<evidence type="ECO:0000259" key="2">
    <source>
        <dbReference type="PROSITE" id="PS50919"/>
    </source>
</evidence>
<dbReference type="AlphaFoldDB" id="A0A1A6HHC3"/>
<dbReference type="PANTHER" id="PTHR46399">
    <property type="entry name" value="B30.2/SPRY DOMAIN-CONTAINING PROTEIN"/>
    <property type="match status" value="1"/>
</dbReference>
<feature type="domain" description="MIR" evidence="2">
    <location>
        <begin position="86"/>
        <end position="143"/>
    </location>
</feature>
<keyword evidence="4" id="KW-1185">Reference proteome</keyword>
<dbReference type="EMBL" id="LZPO01027638">
    <property type="protein sequence ID" value="OBS77963.1"/>
    <property type="molecule type" value="Genomic_DNA"/>
</dbReference>
<dbReference type="STRING" id="56216.A0A1A6HHC3"/>
<keyword evidence="1" id="KW-0677">Repeat</keyword>
<accession>A0A1A6HHC3</accession>
<comment type="caution">
    <text evidence="3">The sequence shown here is derived from an EMBL/GenBank/DDBJ whole genome shotgun (WGS) entry which is preliminary data.</text>
</comment>
<dbReference type="Gene3D" id="1.25.10.30">
    <property type="entry name" value="IP3 receptor type 1 binding core, RIH domain"/>
    <property type="match status" value="1"/>
</dbReference>
<name>A0A1A6HHC3_NEOLE</name>
<dbReference type="InterPro" id="IPR016093">
    <property type="entry name" value="MIR_motif"/>
</dbReference>
<dbReference type="Pfam" id="PF01365">
    <property type="entry name" value="RYDR_ITPR"/>
    <property type="match status" value="1"/>
</dbReference>
<dbReference type="InterPro" id="IPR000699">
    <property type="entry name" value="RIH_dom"/>
</dbReference>
<evidence type="ECO:0000313" key="4">
    <source>
        <dbReference type="Proteomes" id="UP000092124"/>
    </source>
</evidence>
<dbReference type="GO" id="GO:0033017">
    <property type="term" value="C:sarcoplasmic reticulum membrane"/>
    <property type="evidence" value="ECO:0007669"/>
    <property type="project" value="TreeGrafter"/>
</dbReference>
<dbReference type="SUPFAM" id="SSF82109">
    <property type="entry name" value="MIR domain"/>
    <property type="match status" value="1"/>
</dbReference>
<organism evidence="3 4">
    <name type="scientific">Neotoma lepida</name>
    <name type="common">Desert woodrat</name>
    <dbReference type="NCBI Taxonomy" id="56216"/>
    <lineage>
        <taxon>Eukaryota</taxon>
        <taxon>Metazoa</taxon>
        <taxon>Chordata</taxon>
        <taxon>Craniata</taxon>
        <taxon>Vertebrata</taxon>
        <taxon>Euteleostomi</taxon>
        <taxon>Mammalia</taxon>
        <taxon>Eutheria</taxon>
        <taxon>Euarchontoglires</taxon>
        <taxon>Glires</taxon>
        <taxon>Rodentia</taxon>
        <taxon>Myomorpha</taxon>
        <taxon>Muroidea</taxon>
        <taxon>Cricetidae</taxon>
        <taxon>Neotominae</taxon>
        <taxon>Neotoma</taxon>
    </lineage>
</organism>
<dbReference type="Gene3D" id="2.80.10.50">
    <property type="match status" value="2"/>
</dbReference>
<dbReference type="GO" id="GO:0005790">
    <property type="term" value="C:smooth endoplasmic reticulum"/>
    <property type="evidence" value="ECO:0007669"/>
    <property type="project" value="TreeGrafter"/>
</dbReference>
<dbReference type="InterPro" id="IPR015925">
    <property type="entry name" value="Ryanodine_IP3_receptor"/>
</dbReference>
<reference evidence="3 4" key="1">
    <citation type="submission" date="2016-06" db="EMBL/GenBank/DDBJ databases">
        <title>The Draft Genome Sequence and Annotation of the Desert Woodrat Neotoma lepida.</title>
        <authorList>
            <person name="Campbell M."/>
            <person name="Oakeson K.F."/>
            <person name="Yandell M."/>
            <person name="Halpert J.R."/>
            <person name="Dearing D."/>
        </authorList>
    </citation>
    <scope>NUCLEOTIDE SEQUENCE [LARGE SCALE GENOMIC DNA]</scope>
    <source>
        <strain evidence="3">417</strain>
        <tissue evidence="3">Liver</tissue>
    </source>
</reference>
<dbReference type="PROSITE" id="PS50919">
    <property type="entry name" value="MIR"/>
    <property type="match status" value="1"/>
</dbReference>
<dbReference type="OrthoDB" id="9643898at2759"/>
<dbReference type="GO" id="GO:0006941">
    <property type="term" value="P:striated muscle contraction"/>
    <property type="evidence" value="ECO:0007669"/>
    <property type="project" value="TreeGrafter"/>
</dbReference>